<dbReference type="EMBL" id="CADCWN010000382">
    <property type="protein sequence ID" value="CAA9589772.1"/>
    <property type="molecule type" value="Genomic_DNA"/>
</dbReference>
<evidence type="ECO:0000256" key="4">
    <source>
        <dbReference type="ARBA" id="ARBA00023098"/>
    </source>
</evidence>
<name>A0A6J4VZC8_9BACT</name>
<sequence length="232" mass="24331">MADRAASITAEQGDPPGNGALSEGWPIIAGAVALALPLAAIDRRLIWPPLVLAGAVAAFFRDPSRVTPPDADHLYAAADGFVLDVDEVEEPWFLGGRGLRIVTFLSLFDVHVNRSPVAGTLVKTQHIAGGYVAAMDRAGSEANERQLLAIDGVRGSIVVVQIAGLLARRIRRWVEPGAPLRAGQKLGMIKFGSRTDVIVPLGQAEALVAKGARVRAGITPIARYHVGGTTGA</sequence>
<keyword evidence="3" id="KW-0210">Decarboxylase</keyword>
<evidence type="ECO:0000256" key="2">
    <source>
        <dbReference type="ARBA" id="ARBA00022516"/>
    </source>
</evidence>
<evidence type="ECO:0000256" key="8">
    <source>
        <dbReference type="ARBA" id="ARBA00023239"/>
    </source>
</evidence>
<evidence type="ECO:0000256" key="1">
    <source>
        <dbReference type="ARBA" id="ARBA00022475"/>
    </source>
</evidence>
<evidence type="ECO:0000313" key="11">
    <source>
        <dbReference type="EMBL" id="CAA9589772.1"/>
    </source>
</evidence>
<keyword evidence="9" id="KW-1208">Phospholipid metabolism</keyword>
<dbReference type="EC" id="4.1.1.65" evidence="11"/>
<keyword evidence="5" id="KW-0472">Membrane</keyword>
<proteinExistence type="predicted"/>
<dbReference type="PANTHER" id="PTHR35809">
    <property type="entry name" value="ARCHAETIDYLSERINE DECARBOXYLASE PROENZYME-RELATED"/>
    <property type="match status" value="1"/>
</dbReference>
<reference evidence="11" key="1">
    <citation type="submission" date="2020-02" db="EMBL/GenBank/DDBJ databases">
        <authorList>
            <person name="Meier V. D."/>
        </authorList>
    </citation>
    <scope>NUCLEOTIDE SEQUENCE</scope>
    <source>
        <strain evidence="11">AVDCRST_MAG18</strain>
    </source>
</reference>
<evidence type="ECO:0000256" key="3">
    <source>
        <dbReference type="ARBA" id="ARBA00022793"/>
    </source>
</evidence>
<evidence type="ECO:0000256" key="5">
    <source>
        <dbReference type="ARBA" id="ARBA00023136"/>
    </source>
</evidence>
<dbReference type="AlphaFoldDB" id="A0A6J4VZC8"/>
<evidence type="ECO:0000256" key="9">
    <source>
        <dbReference type="ARBA" id="ARBA00023264"/>
    </source>
</evidence>
<protein>
    <submittedName>
        <fullName evidence="11">Phosphatidylserine decarboxylase</fullName>
        <ecNumber evidence="11">4.1.1.65</ecNumber>
    </submittedName>
</protein>
<dbReference type="Pfam" id="PF02666">
    <property type="entry name" value="PS_Dcarbxylase"/>
    <property type="match status" value="1"/>
</dbReference>
<evidence type="ECO:0000256" key="6">
    <source>
        <dbReference type="ARBA" id="ARBA00023145"/>
    </source>
</evidence>
<keyword evidence="4" id="KW-0443">Lipid metabolism</keyword>
<keyword evidence="1" id="KW-1003">Cell membrane</keyword>
<keyword evidence="6" id="KW-0865">Zymogen</keyword>
<dbReference type="InterPro" id="IPR033175">
    <property type="entry name" value="PSD-A"/>
</dbReference>
<dbReference type="GO" id="GO:0008654">
    <property type="term" value="P:phospholipid biosynthetic process"/>
    <property type="evidence" value="ECO:0007669"/>
    <property type="project" value="UniProtKB-KW"/>
</dbReference>
<dbReference type="PANTHER" id="PTHR35809:SF1">
    <property type="entry name" value="ARCHAETIDYLSERINE DECARBOXYLASE PROENZYME-RELATED"/>
    <property type="match status" value="1"/>
</dbReference>
<accession>A0A6J4VZC8</accession>
<keyword evidence="10" id="KW-0670">Pyruvate</keyword>
<keyword evidence="2" id="KW-0444">Lipid biosynthesis</keyword>
<keyword evidence="8 11" id="KW-0456">Lyase</keyword>
<evidence type="ECO:0000256" key="7">
    <source>
        <dbReference type="ARBA" id="ARBA00023209"/>
    </source>
</evidence>
<gene>
    <name evidence="11" type="ORF">AVDCRST_MAG18-4746</name>
</gene>
<keyword evidence="7" id="KW-0594">Phospholipid biosynthesis</keyword>
<dbReference type="GO" id="GO:0004609">
    <property type="term" value="F:phosphatidylserine decarboxylase activity"/>
    <property type="evidence" value="ECO:0007669"/>
    <property type="project" value="UniProtKB-EC"/>
</dbReference>
<evidence type="ECO:0000256" key="10">
    <source>
        <dbReference type="ARBA" id="ARBA00023317"/>
    </source>
</evidence>
<organism evidence="11">
    <name type="scientific">uncultured Thermomicrobiales bacterium</name>
    <dbReference type="NCBI Taxonomy" id="1645740"/>
    <lineage>
        <taxon>Bacteria</taxon>
        <taxon>Pseudomonadati</taxon>
        <taxon>Thermomicrobiota</taxon>
        <taxon>Thermomicrobia</taxon>
        <taxon>Thermomicrobiales</taxon>
        <taxon>environmental samples</taxon>
    </lineage>
</organism>
<dbReference type="InterPro" id="IPR003817">
    <property type="entry name" value="PS_Dcarbxylase"/>
</dbReference>